<accession>A0A1F7Y1D3</accession>
<dbReference type="Proteomes" id="UP000178419">
    <property type="component" value="Unassembled WGS sequence"/>
</dbReference>
<feature type="binding site" evidence="2">
    <location>
        <position position="186"/>
    </location>
    <ligand>
        <name>Fe cation</name>
        <dbReference type="ChEBI" id="CHEBI:24875"/>
    </ligand>
</feature>
<comment type="caution">
    <text evidence="3">The sequence shown here is derived from an EMBL/GenBank/DDBJ whole genome shotgun (WGS) entry which is preliminary data.</text>
</comment>
<evidence type="ECO:0000313" key="3">
    <source>
        <dbReference type="EMBL" id="OGM20335.1"/>
    </source>
</evidence>
<protein>
    <recommendedName>
        <fullName evidence="2">Peptide deformylase</fullName>
        <shortName evidence="2">PDF</shortName>
        <ecNumber evidence="2">3.5.1.88</ecNumber>
    </recommendedName>
    <alternativeName>
        <fullName evidence="2">Polypeptide deformylase</fullName>
    </alternativeName>
</protein>
<feature type="binding site" evidence="2">
    <location>
        <position position="134"/>
    </location>
    <ligand>
        <name>Fe cation</name>
        <dbReference type="ChEBI" id="CHEBI:24875"/>
    </ligand>
</feature>
<dbReference type="EC" id="3.5.1.88" evidence="2"/>
<keyword evidence="2" id="KW-0648">Protein biosynthesis</keyword>
<evidence type="ECO:0000256" key="2">
    <source>
        <dbReference type="HAMAP-Rule" id="MF_00163"/>
    </source>
</evidence>
<dbReference type="GO" id="GO:0042586">
    <property type="term" value="F:peptide deformylase activity"/>
    <property type="evidence" value="ECO:0007669"/>
    <property type="project" value="UniProtKB-UniRule"/>
</dbReference>
<dbReference type="PANTHER" id="PTHR10458">
    <property type="entry name" value="PEPTIDE DEFORMYLASE"/>
    <property type="match status" value="1"/>
</dbReference>
<dbReference type="AlphaFoldDB" id="A0A1F7Y1D3"/>
<proteinExistence type="inferred from homology"/>
<gene>
    <name evidence="2" type="primary">def</name>
    <name evidence="3" type="ORF">A2714_04795</name>
</gene>
<dbReference type="HAMAP" id="MF_00163">
    <property type="entry name" value="Pep_deformylase"/>
    <property type="match status" value="1"/>
</dbReference>
<feature type="active site" evidence="2">
    <location>
        <position position="183"/>
    </location>
</feature>
<sequence>MTKWKPTPSFVKHKREVFKNEINISSFIYKIGESKKLRLPSKEIPVTKITSSETKEKINYLKKCLLNYRKLTGYGRGVTAVQVGIPERFSVIYKGQTITNIKNKKDVTDKNIQVIINPKITKKSKHLLNYPESCMSASPVIVPTIRPSWIEFDYYDEEGNLKHWDTKDETDVGKMMNRVFMHEFDHMEGIVNVDIVKDPSKIILWSDPDFYKNAEFTKV</sequence>
<dbReference type="InterPro" id="IPR023635">
    <property type="entry name" value="Peptide_deformylase"/>
</dbReference>
<feature type="binding site" evidence="2">
    <location>
        <position position="182"/>
    </location>
    <ligand>
        <name>Fe cation</name>
        <dbReference type="ChEBI" id="CHEBI:24875"/>
    </ligand>
</feature>
<evidence type="ECO:0000256" key="1">
    <source>
        <dbReference type="ARBA" id="ARBA00010759"/>
    </source>
</evidence>
<dbReference type="PANTHER" id="PTHR10458:SF22">
    <property type="entry name" value="PEPTIDE DEFORMYLASE"/>
    <property type="match status" value="1"/>
</dbReference>
<reference evidence="3 4" key="1">
    <citation type="journal article" date="2016" name="Nat. Commun.">
        <title>Thousands of microbial genomes shed light on interconnected biogeochemical processes in an aquifer system.</title>
        <authorList>
            <person name="Anantharaman K."/>
            <person name="Brown C.T."/>
            <person name="Hug L.A."/>
            <person name="Sharon I."/>
            <person name="Castelle C.J."/>
            <person name="Probst A.J."/>
            <person name="Thomas B.C."/>
            <person name="Singh A."/>
            <person name="Wilkins M.J."/>
            <person name="Karaoz U."/>
            <person name="Brodie E.L."/>
            <person name="Williams K.H."/>
            <person name="Hubbard S.S."/>
            <person name="Banfield J.F."/>
        </authorList>
    </citation>
    <scope>NUCLEOTIDE SEQUENCE [LARGE SCALE GENOMIC DNA]</scope>
</reference>
<dbReference type="GO" id="GO:0046872">
    <property type="term" value="F:metal ion binding"/>
    <property type="evidence" value="ECO:0007669"/>
    <property type="project" value="UniProtKB-KW"/>
</dbReference>
<dbReference type="SUPFAM" id="SSF56420">
    <property type="entry name" value="Peptide deformylase"/>
    <property type="match status" value="1"/>
</dbReference>
<organism evidence="3 4">
    <name type="scientific">Candidatus Woesebacteria bacterium RIFCSPHIGHO2_01_FULL_38_9</name>
    <dbReference type="NCBI Taxonomy" id="1802492"/>
    <lineage>
        <taxon>Bacteria</taxon>
        <taxon>Candidatus Woeseibacteriota</taxon>
    </lineage>
</organism>
<comment type="catalytic activity">
    <reaction evidence="2">
        <text>N-terminal N-formyl-L-methionyl-[peptide] + H2O = N-terminal L-methionyl-[peptide] + formate</text>
        <dbReference type="Rhea" id="RHEA:24420"/>
        <dbReference type="Rhea" id="RHEA-COMP:10639"/>
        <dbReference type="Rhea" id="RHEA-COMP:10640"/>
        <dbReference type="ChEBI" id="CHEBI:15377"/>
        <dbReference type="ChEBI" id="CHEBI:15740"/>
        <dbReference type="ChEBI" id="CHEBI:49298"/>
        <dbReference type="ChEBI" id="CHEBI:64731"/>
        <dbReference type="EC" id="3.5.1.88"/>
    </reaction>
</comment>
<comment type="cofactor">
    <cofactor evidence="2">
        <name>Fe(2+)</name>
        <dbReference type="ChEBI" id="CHEBI:29033"/>
    </cofactor>
    <text evidence="2">Binds 1 Fe(2+) ion.</text>
</comment>
<name>A0A1F7Y1D3_9BACT</name>
<comment type="function">
    <text evidence="2">Removes the formyl group from the N-terminal Met of newly synthesized proteins. Requires at least a dipeptide for an efficient rate of reaction. N-terminal L-methionine is a prerequisite for activity but the enzyme has broad specificity at other positions.</text>
</comment>
<dbReference type="InterPro" id="IPR036821">
    <property type="entry name" value="Peptide_deformylase_sf"/>
</dbReference>
<keyword evidence="2" id="KW-0378">Hydrolase</keyword>
<keyword evidence="2" id="KW-0408">Iron</keyword>
<evidence type="ECO:0000313" key="4">
    <source>
        <dbReference type="Proteomes" id="UP000178419"/>
    </source>
</evidence>
<comment type="similarity">
    <text evidence="1 2">Belongs to the polypeptide deformylase family.</text>
</comment>
<keyword evidence="2" id="KW-0479">Metal-binding</keyword>
<dbReference type="Pfam" id="PF01327">
    <property type="entry name" value="Pep_deformylase"/>
    <property type="match status" value="1"/>
</dbReference>
<dbReference type="Gene3D" id="3.90.45.10">
    <property type="entry name" value="Peptide deformylase"/>
    <property type="match status" value="1"/>
</dbReference>
<dbReference type="GO" id="GO:0006412">
    <property type="term" value="P:translation"/>
    <property type="evidence" value="ECO:0007669"/>
    <property type="project" value="UniProtKB-UniRule"/>
</dbReference>
<dbReference type="EMBL" id="MGGE01000044">
    <property type="protein sequence ID" value="OGM20335.1"/>
    <property type="molecule type" value="Genomic_DNA"/>
</dbReference>